<evidence type="ECO:0000256" key="2">
    <source>
        <dbReference type="ARBA" id="ARBA00005752"/>
    </source>
</evidence>
<proteinExistence type="inferred from homology"/>
<evidence type="ECO:0000256" key="7">
    <source>
        <dbReference type="PIRSR" id="PIRSR001589-3"/>
    </source>
</evidence>
<dbReference type="Gene3D" id="3.40.50.620">
    <property type="entry name" value="HUPs"/>
    <property type="match status" value="1"/>
</dbReference>
<dbReference type="CDD" id="cd01991">
    <property type="entry name" value="Asn_synthase_B_C"/>
    <property type="match status" value="1"/>
</dbReference>
<dbReference type="AlphaFoldDB" id="D3RU79"/>
<evidence type="ECO:0000256" key="3">
    <source>
        <dbReference type="ARBA" id="ARBA00012737"/>
    </source>
</evidence>
<keyword evidence="4" id="KW-0547">Nucleotide-binding</keyword>
<dbReference type="Proteomes" id="UP000001441">
    <property type="component" value="Chromosome"/>
</dbReference>
<evidence type="ECO:0000256" key="6">
    <source>
        <dbReference type="ARBA" id="ARBA00048741"/>
    </source>
</evidence>
<dbReference type="InterPro" id="IPR017932">
    <property type="entry name" value="GATase_2_dom"/>
</dbReference>
<keyword evidence="5" id="KW-0067">ATP-binding</keyword>
<keyword evidence="11" id="KW-1185">Reference proteome</keyword>
<dbReference type="PIRSF" id="PIRSF001589">
    <property type="entry name" value="Asn_synthetase_glu-h"/>
    <property type="match status" value="1"/>
</dbReference>
<protein>
    <recommendedName>
        <fullName evidence="3">asparagine synthase (glutamine-hydrolyzing)</fullName>
        <ecNumber evidence="3">6.3.5.4</ecNumber>
    </recommendedName>
</protein>
<feature type="domain" description="Asparagine synthetase" evidence="8">
    <location>
        <begin position="224"/>
        <end position="605"/>
    </location>
</feature>
<dbReference type="SUPFAM" id="SSF52402">
    <property type="entry name" value="Adenine nucleotide alpha hydrolases-like"/>
    <property type="match status" value="1"/>
</dbReference>
<dbReference type="KEGG" id="alv:Alvin_1812"/>
<accession>D3RU79</accession>
<comment type="similarity">
    <text evidence="2">Belongs to the asparagine synthetase family.</text>
</comment>
<evidence type="ECO:0000313" key="11">
    <source>
        <dbReference type="Proteomes" id="UP000001441"/>
    </source>
</evidence>
<feature type="domain" description="Glutamine amidotransferase type-2" evidence="9">
    <location>
        <begin position="88"/>
        <end position="145"/>
    </location>
</feature>
<evidence type="ECO:0000259" key="9">
    <source>
        <dbReference type="Pfam" id="PF13537"/>
    </source>
</evidence>
<dbReference type="Pfam" id="PF13537">
    <property type="entry name" value="GATase_7"/>
    <property type="match status" value="1"/>
</dbReference>
<keyword evidence="10" id="KW-0436">Ligase</keyword>
<evidence type="ECO:0000256" key="1">
    <source>
        <dbReference type="ARBA" id="ARBA00005187"/>
    </source>
</evidence>
<comment type="pathway">
    <text evidence="1">Amino-acid biosynthesis; L-asparagine biosynthesis; L-asparagine from L-aspartate (L-Gln route): step 1/1.</text>
</comment>
<dbReference type="PANTHER" id="PTHR43284">
    <property type="entry name" value="ASPARAGINE SYNTHETASE (GLUTAMINE-HYDROLYZING)"/>
    <property type="match status" value="1"/>
</dbReference>
<organism evidence="10 11">
    <name type="scientific">Allochromatium vinosum (strain ATCC 17899 / DSM 180 / NBRC 103801 / NCIMB 10441 / D)</name>
    <name type="common">Chromatium vinosum</name>
    <dbReference type="NCBI Taxonomy" id="572477"/>
    <lineage>
        <taxon>Bacteria</taxon>
        <taxon>Pseudomonadati</taxon>
        <taxon>Pseudomonadota</taxon>
        <taxon>Gammaproteobacteria</taxon>
        <taxon>Chromatiales</taxon>
        <taxon>Chromatiaceae</taxon>
        <taxon>Allochromatium</taxon>
    </lineage>
</organism>
<dbReference type="PANTHER" id="PTHR43284:SF1">
    <property type="entry name" value="ASPARAGINE SYNTHETASE"/>
    <property type="match status" value="1"/>
</dbReference>
<dbReference type="EC" id="6.3.5.4" evidence="3"/>
<dbReference type="HOGENOM" id="CLU_014658_3_1_6"/>
<dbReference type="EMBL" id="CP001896">
    <property type="protein sequence ID" value="ADC62738.1"/>
    <property type="molecule type" value="Genomic_DNA"/>
</dbReference>
<gene>
    <name evidence="10" type="ordered locus">Alvin_1812</name>
</gene>
<dbReference type="Pfam" id="PF00733">
    <property type="entry name" value="Asn_synthase"/>
    <property type="match status" value="1"/>
</dbReference>
<dbReference type="InterPro" id="IPR001962">
    <property type="entry name" value="Asn_synthase"/>
</dbReference>
<comment type="catalytic activity">
    <reaction evidence="6">
        <text>L-aspartate + L-glutamine + ATP + H2O = L-asparagine + L-glutamate + AMP + diphosphate + H(+)</text>
        <dbReference type="Rhea" id="RHEA:12228"/>
        <dbReference type="ChEBI" id="CHEBI:15377"/>
        <dbReference type="ChEBI" id="CHEBI:15378"/>
        <dbReference type="ChEBI" id="CHEBI:29985"/>
        <dbReference type="ChEBI" id="CHEBI:29991"/>
        <dbReference type="ChEBI" id="CHEBI:30616"/>
        <dbReference type="ChEBI" id="CHEBI:33019"/>
        <dbReference type="ChEBI" id="CHEBI:58048"/>
        <dbReference type="ChEBI" id="CHEBI:58359"/>
        <dbReference type="ChEBI" id="CHEBI:456215"/>
        <dbReference type="EC" id="6.3.5.4"/>
    </reaction>
</comment>
<evidence type="ECO:0000256" key="4">
    <source>
        <dbReference type="ARBA" id="ARBA00022741"/>
    </source>
</evidence>
<feature type="site" description="Important for beta-aspartyl-AMP intermediate formation" evidence="7">
    <location>
        <position position="347"/>
    </location>
</feature>
<dbReference type="InterPro" id="IPR014729">
    <property type="entry name" value="Rossmann-like_a/b/a_fold"/>
</dbReference>
<dbReference type="eggNOG" id="COG0367">
    <property type="taxonomic scope" value="Bacteria"/>
</dbReference>
<dbReference type="GO" id="GO:0005829">
    <property type="term" value="C:cytosol"/>
    <property type="evidence" value="ECO:0007669"/>
    <property type="project" value="TreeGrafter"/>
</dbReference>
<dbReference type="InterPro" id="IPR006426">
    <property type="entry name" value="Asn_synth_AEB"/>
</dbReference>
<evidence type="ECO:0000256" key="5">
    <source>
        <dbReference type="ARBA" id="ARBA00022840"/>
    </source>
</evidence>
<dbReference type="GO" id="GO:0006529">
    <property type="term" value="P:asparagine biosynthetic process"/>
    <property type="evidence" value="ECO:0007669"/>
    <property type="project" value="InterPro"/>
</dbReference>
<dbReference type="SUPFAM" id="SSF56235">
    <property type="entry name" value="N-terminal nucleophile aminohydrolases (Ntn hydrolases)"/>
    <property type="match status" value="1"/>
</dbReference>
<evidence type="ECO:0000259" key="8">
    <source>
        <dbReference type="Pfam" id="PF00733"/>
    </source>
</evidence>
<evidence type="ECO:0000313" key="10">
    <source>
        <dbReference type="EMBL" id="ADC62738.1"/>
    </source>
</evidence>
<dbReference type="InterPro" id="IPR051786">
    <property type="entry name" value="ASN_synthetase/amidase"/>
</dbReference>
<name>D3RU79_ALLVD</name>
<dbReference type="STRING" id="572477.Alvin_1812"/>
<dbReference type="GO" id="GO:0004066">
    <property type="term" value="F:asparagine synthase (glutamine-hydrolyzing) activity"/>
    <property type="evidence" value="ECO:0007669"/>
    <property type="project" value="UniProtKB-EC"/>
</dbReference>
<dbReference type="Gene3D" id="3.60.20.10">
    <property type="entry name" value="Glutamine Phosphoribosylpyrophosphate, subunit 1, domain 1"/>
    <property type="match status" value="1"/>
</dbReference>
<reference evidence="10 11" key="1">
    <citation type="journal article" date="2011" name="Stand. Genomic Sci.">
        <title>Complete genome sequence of Allochromatium vinosum DSM 180(T).</title>
        <authorList>
            <person name="Weissgerber T."/>
            <person name="Zigann R."/>
            <person name="Bruce D."/>
            <person name="Chang Y.J."/>
            <person name="Detter J.C."/>
            <person name="Han C."/>
            <person name="Hauser L."/>
            <person name="Jeffries C.D."/>
            <person name="Land M."/>
            <person name="Munk A.C."/>
            <person name="Tapia R."/>
            <person name="Dahl C."/>
        </authorList>
    </citation>
    <scope>NUCLEOTIDE SEQUENCE [LARGE SCALE GENOMIC DNA]</scope>
    <source>
        <strain evidence="11">ATCC 17899 / DSM 180 / NBRC 103801 / NCIMB 10441 / D</strain>
    </source>
</reference>
<sequence>MKTMRDFCGWMTPEPAPDMAWRTVLESIMGQRGRTGSGLEVRLAATGLVAATGTLCHLAEREGVLALISGRPQFSEPLQSGEEAATRVLSLWRERGADTPKSIQGSFALAIVDTPRREALLAIDRLGIETLAFAQTGASLVFSNRADLVAAHPEVEADLDPQGLFNYLYFTMVPAPGTIFQGVEKLLPAQRLHWRNGHIERGFYWHLTYRDEPRHDFEEQARYFRQLLRDGVERARGSDEVSAFLSGGTDSSTIAGLLTEIQGKPARTYSIGFEAEGFDEMEYARIAARHFGLDAREYYLTPRDVLDIIPLVARQYDEPFANESAVSAYLCAKLAADDGYQVMLGGDGGDEILGGNERYAKQKIFEFYGRIPGWVRGGLIEPFVALPGVDRVMPTRKLKSYVRQANVPLPDRMEAYNFFHRQPLEAMFTPEFLAQVDPGQPLVLLRDPYERADSRHFINRMLHLDLKFTLADNDLRKVSAMTEAAGVEVRYPLIDDALVEFSGQVPPDWKVKGNYLRWFFKRALWDYLPRPILTKSKHGFGLPFGIWLRDDRALADHVRGRLADLSRRGWLRPDYIARIQSDHQSLHATYFGKMIWMMLMLEEWVAK</sequence>
<dbReference type="GO" id="GO:0005524">
    <property type="term" value="F:ATP binding"/>
    <property type="evidence" value="ECO:0007669"/>
    <property type="project" value="UniProtKB-KW"/>
</dbReference>
<dbReference type="InterPro" id="IPR029055">
    <property type="entry name" value="Ntn_hydrolases_N"/>
</dbReference>